<dbReference type="EMBL" id="CAJPIZ010002802">
    <property type="protein sequence ID" value="CAG2105528.1"/>
    <property type="molecule type" value="Genomic_DNA"/>
</dbReference>
<sequence>MSWEVLSVMVAEPLYVAPVIVVVTVLVFAFGFTANTPQPSREVFDALNTHHKNQRIHDLPLKRKKPNTHKITSTKTEPKSEPNGHVNDGSVKTADKKTPKKASVESKSSAKTATNANTEKKSVSKRLKNKKNDGLAEEFEDKDSGEWVELISKKERKNRKQKEEKLLVESNDSPKNKTNKKEKNVEKSPKTESKKSEKVIAATVKSDSKAKEESNKVLEVKSEEKVNKNEVKEVIEVNGEEQVSEDLDIYELAKEQRVGKKWQKRNQKRGSESDSTPKSEPLAGNEVKTNLDVSDKLTASIVANYETNDHNKSDSINTTNNKKKNKKKQTVAQVNNESNDNIVSVAVNESENVSSIDIPNEIKPSEEEEFKSVGKKRRARRE</sequence>
<dbReference type="AlphaFoldDB" id="A0A7R9PY55"/>
<name>A0A7R9PY55_9ACAR</name>
<evidence type="ECO:0000256" key="1">
    <source>
        <dbReference type="SAM" id="MobiDB-lite"/>
    </source>
</evidence>
<feature type="compositionally biased region" description="Basic residues" evidence="1">
    <location>
        <begin position="373"/>
        <end position="382"/>
    </location>
</feature>
<dbReference type="Proteomes" id="UP000759131">
    <property type="component" value="Unassembled WGS sequence"/>
</dbReference>
<protein>
    <submittedName>
        <fullName evidence="3">Uncharacterized protein</fullName>
    </submittedName>
</protein>
<evidence type="ECO:0000256" key="2">
    <source>
        <dbReference type="SAM" id="Phobius"/>
    </source>
</evidence>
<gene>
    <name evidence="3" type="ORF">OSB1V03_LOCUS5534</name>
</gene>
<feature type="compositionally biased region" description="Low complexity" evidence="1">
    <location>
        <begin position="343"/>
        <end position="355"/>
    </location>
</feature>
<feature type="compositionally biased region" description="Basic residues" evidence="1">
    <location>
        <begin position="259"/>
        <end position="268"/>
    </location>
</feature>
<organism evidence="3">
    <name type="scientific">Medioppia subpectinata</name>
    <dbReference type="NCBI Taxonomy" id="1979941"/>
    <lineage>
        <taxon>Eukaryota</taxon>
        <taxon>Metazoa</taxon>
        <taxon>Ecdysozoa</taxon>
        <taxon>Arthropoda</taxon>
        <taxon>Chelicerata</taxon>
        <taxon>Arachnida</taxon>
        <taxon>Acari</taxon>
        <taxon>Acariformes</taxon>
        <taxon>Sarcoptiformes</taxon>
        <taxon>Oribatida</taxon>
        <taxon>Brachypylina</taxon>
        <taxon>Oppioidea</taxon>
        <taxon>Oppiidae</taxon>
        <taxon>Medioppia</taxon>
    </lineage>
</organism>
<proteinExistence type="predicted"/>
<evidence type="ECO:0000313" key="4">
    <source>
        <dbReference type="Proteomes" id="UP000759131"/>
    </source>
</evidence>
<feature type="compositionally biased region" description="Basic and acidic residues" evidence="1">
    <location>
        <begin position="161"/>
        <end position="198"/>
    </location>
</feature>
<keyword evidence="2" id="KW-0472">Membrane</keyword>
<accession>A0A7R9PY55</accession>
<feature type="compositionally biased region" description="Basic and acidic residues" evidence="1">
    <location>
        <begin position="206"/>
        <end position="227"/>
    </location>
</feature>
<evidence type="ECO:0000313" key="3">
    <source>
        <dbReference type="EMBL" id="CAD7625098.1"/>
    </source>
</evidence>
<dbReference type="EMBL" id="OC857377">
    <property type="protein sequence ID" value="CAD7625098.1"/>
    <property type="molecule type" value="Genomic_DNA"/>
</dbReference>
<feature type="transmembrane region" description="Helical" evidence="2">
    <location>
        <begin position="15"/>
        <end position="34"/>
    </location>
</feature>
<keyword evidence="4" id="KW-1185">Reference proteome</keyword>
<reference evidence="3" key="1">
    <citation type="submission" date="2020-11" db="EMBL/GenBank/DDBJ databases">
        <authorList>
            <person name="Tran Van P."/>
        </authorList>
    </citation>
    <scope>NUCLEOTIDE SEQUENCE</scope>
</reference>
<dbReference type="OrthoDB" id="6516016at2759"/>
<keyword evidence="2" id="KW-1133">Transmembrane helix</keyword>
<keyword evidence="2" id="KW-0812">Transmembrane</keyword>
<feature type="region of interest" description="Disordered" evidence="1">
    <location>
        <begin position="254"/>
        <end position="382"/>
    </location>
</feature>
<feature type="region of interest" description="Disordered" evidence="1">
    <location>
        <begin position="52"/>
        <end position="227"/>
    </location>
</feature>